<evidence type="ECO:0000313" key="1">
    <source>
        <dbReference type="EMBL" id="EFC41786.1"/>
    </source>
</evidence>
<dbReference type="Pfam" id="PF00756">
    <property type="entry name" value="Esterase"/>
    <property type="match status" value="1"/>
</dbReference>
<dbReference type="InParanoid" id="D2VMS7"/>
<dbReference type="RefSeq" id="XP_002674530.1">
    <property type="nucleotide sequence ID" value="XM_002674484.1"/>
</dbReference>
<protein>
    <submittedName>
        <fullName evidence="1">Esterase</fullName>
    </submittedName>
</protein>
<dbReference type="InterPro" id="IPR000801">
    <property type="entry name" value="Esterase-like"/>
</dbReference>
<proteinExistence type="predicted"/>
<organism evidence="2">
    <name type="scientific">Naegleria gruberi</name>
    <name type="common">Amoeba</name>
    <dbReference type="NCBI Taxonomy" id="5762"/>
    <lineage>
        <taxon>Eukaryota</taxon>
        <taxon>Discoba</taxon>
        <taxon>Heterolobosea</taxon>
        <taxon>Tetramitia</taxon>
        <taxon>Eutetramitia</taxon>
        <taxon>Vahlkampfiidae</taxon>
        <taxon>Naegleria</taxon>
    </lineage>
</organism>
<dbReference type="SUPFAM" id="SSF53474">
    <property type="entry name" value="alpha/beta-Hydrolases"/>
    <property type="match status" value="1"/>
</dbReference>
<dbReference type="Gene3D" id="3.40.50.1820">
    <property type="entry name" value="alpha/beta hydrolase"/>
    <property type="match status" value="1"/>
</dbReference>
<dbReference type="ESTHER" id="naegr-d2vms7">
    <property type="family name" value="A85-IroE-IroD-Fes-Yiel"/>
</dbReference>
<dbReference type="InterPro" id="IPR029058">
    <property type="entry name" value="AB_hydrolase_fold"/>
</dbReference>
<dbReference type="PANTHER" id="PTHR48098:SF6">
    <property type="entry name" value="FERRI-BACILLIBACTIN ESTERASE BESA"/>
    <property type="match status" value="1"/>
</dbReference>
<dbReference type="EMBL" id="GG738883">
    <property type="protein sequence ID" value="EFC41786.1"/>
    <property type="molecule type" value="Genomic_DNA"/>
</dbReference>
<accession>D2VMS7</accession>
<reference evidence="1 2" key="1">
    <citation type="journal article" date="2010" name="Cell">
        <title>The genome of Naegleria gruberi illuminates early eukaryotic versatility.</title>
        <authorList>
            <person name="Fritz-Laylin L.K."/>
            <person name="Prochnik S.E."/>
            <person name="Ginger M.L."/>
            <person name="Dacks J.B."/>
            <person name="Carpenter M.L."/>
            <person name="Field M.C."/>
            <person name="Kuo A."/>
            <person name="Paredez A."/>
            <person name="Chapman J."/>
            <person name="Pham J."/>
            <person name="Shu S."/>
            <person name="Neupane R."/>
            <person name="Cipriano M."/>
            <person name="Mancuso J."/>
            <person name="Tu H."/>
            <person name="Salamov A."/>
            <person name="Lindquist E."/>
            <person name="Shapiro H."/>
            <person name="Lucas S."/>
            <person name="Grigoriev I.V."/>
            <person name="Cande W.Z."/>
            <person name="Fulton C."/>
            <person name="Rokhsar D.S."/>
            <person name="Dawson S.C."/>
        </authorList>
    </citation>
    <scope>NUCLEOTIDE SEQUENCE [LARGE SCALE GENOMIC DNA]</scope>
    <source>
        <strain evidence="1 2">NEG-M</strain>
    </source>
</reference>
<dbReference type="eggNOG" id="ENOG502S6N9">
    <property type="taxonomic scope" value="Eukaryota"/>
</dbReference>
<name>D2VMS7_NAEGR</name>
<evidence type="ECO:0000313" key="2">
    <source>
        <dbReference type="Proteomes" id="UP000006671"/>
    </source>
</evidence>
<dbReference type="AlphaFoldDB" id="D2VMS7"/>
<sequence>MQDINGLKVLIGVIVVLLLVAHDGVLSLGLRVNNNPTIIGDQIIPVEINVFYSNPQLSSPKLFIRGNLSPIMSWNRGLKLEESKLSSGVYQLQFNTTQNQLQNIGNLFEFKALINDQDWEIGTNNQFILSLTARNSISIYPWFYQKKGSIQTLQNVYSPILQNYRNISLYLPPSYFENQAKTFDNLLIMHDGQNLFDPATAFLNQAWMIQNTLDPLITSMDPSYAMEEIIVIGIDNTPDRLNEYTYSKDKDYGGGKGDLYLDFIEHEVLPYLLAKFSQRWVLRNDKLGILGSSLGGLISCYAGWTRSSIYSKIGCMSSSFWWNNQDFNNTILNRPYTPSNINIYLDSGDSGDGNDDVIQTQTVTKHILNKGSFKLNQNVYYYLDKGASHNEYYWGRRFHEPMLALYKKSPLYSKFNRLY</sequence>
<dbReference type="OrthoDB" id="446683at2759"/>
<dbReference type="VEuPathDB" id="AmoebaDB:NAEGRDRAFT_80576"/>
<dbReference type="KEGG" id="ngr:NAEGRDRAFT_80576"/>
<keyword evidence="2" id="KW-1185">Reference proteome</keyword>
<dbReference type="PANTHER" id="PTHR48098">
    <property type="entry name" value="ENTEROCHELIN ESTERASE-RELATED"/>
    <property type="match status" value="1"/>
</dbReference>
<dbReference type="InterPro" id="IPR050583">
    <property type="entry name" value="Mycobacterial_A85_antigen"/>
</dbReference>
<dbReference type="Proteomes" id="UP000006671">
    <property type="component" value="Unassembled WGS sequence"/>
</dbReference>
<gene>
    <name evidence="1" type="ORF">NAEGRDRAFT_80576</name>
</gene>
<dbReference type="GeneID" id="8851373"/>